<proteinExistence type="predicted"/>
<feature type="compositionally biased region" description="Basic and acidic residues" evidence="1">
    <location>
        <begin position="1"/>
        <end position="16"/>
    </location>
</feature>
<dbReference type="Proteomes" id="UP000646426">
    <property type="component" value="Unassembled WGS sequence"/>
</dbReference>
<organism evidence="3 4">
    <name type="scientific">Cognatilysobacter bugurensis</name>
    <dbReference type="NCBI Taxonomy" id="543356"/>
    <lineage>
        <taxon>Bacteria</taxon>
        <taxon>Pseudomonadati</taxon>
        <taxon>Pseudomonadota</taxon>
        <taxon>Gammaproteobacteria</taxon>
        <taxon>Lysobacterales</taxon>
        <taxon>Lysobacteraceae</taxon>
        <taxon>Cognatilysobacter</taxon>
    </lineage>
</organism>
<dbReference type="RefSeq" id="WP_189456504.1">
    <property type="nucleotide sequence ID" value="NZ_BMYD01000003.1"/>
</dbReference>
<protein>
    <recommendedName>
        <fullName evidence="2">RES domain-containing protein</fullName>
    </recommendedName>
</protein>
<dbReference type="EMBL" id="BMYD01000003">
    <property type="protein sequence ID" value="GHA83655.1"/>
    <property type="molecule type" value="Genomic_DNA"/>
</dbReference>
<feature type="region of interest" description="Disordered" evidence="1">
    <location>
        <begin position="1"/>
        <end position="55"/>
    </location>
</feature>
<keyword evidence="4" id="KW-1185">Reference proteome</keyword>
<evidence type="ECO:0000313" key="4">
    <source>
        <dbReference type="Proteomes" id="UP000646426"/>
    </source>
</evidence>
<dbReference type="AlphaFoldDB" id="A0A918W988"/>
<sequence length="206" mass="22656">MSTETRDSLPPRKPDNETENDIDAAVADTFPASDPPSTSQPVTASPAVNEHEQHTPGPCLVYRVVERANADDAFGIERNRHGGRWTSDGVCAAYASTSPAGAALEYLAHLEGDSPEDLVIVTATLPGDSITSIDTLPAQWRERPYRDDVRAVGDGWQRDKHWLALEVPSVLCTPERNVLINPEHPDAQQVKIRAVDPFQIDPRLRY</sequence>
<accession>A0A918W988</accession>
<reference evidence="3" key="2">
    <citation type="submission" date="2020-09" db="EMBL/GenBank/DDBJ databases">
        <authorList>
            <person name="Sun Q."/>
            <person name="Kim S."/>
        </authorList>
    </citation>
    <scope>NUCLEOTIDE SEQUENCE</scope>
    <source>
        <strain evidence="3">KCTC 23077</strain>
    </source>
</reference>
<dbReference type="SMART" id="SM00953">
    <property type="entry name" value="RES"/>
    <property type="match status" value="1"/>
</dbReference>
<name>A0A918W988_9GAMM</name>
<gene>
    <name evidence="3" type="ORF">GCM10007067_22220</name>
</gene>
<reference evidence="3" key="1">
    <citation type="journal article" date="2014" name="Int. J. Syst. Evol. Microbiol.">
        <title>Complete genome sequence of Corynebacterium casei LMG S-19264T (=DSM 44701T), isolated from a smear-ripened cheese.</title>
        <authorList>
            <consortium name="US DOE Joint Genome Institute (JGI-PGF)"/>
            <person name="Walter F."/>
            <person name="Albersmeier A."/>
            <person name="Kalinowski J."/>
            <person name="Ruckert C."/>
        </authorList>
    </citation>
    <scope>NUCLEOTIDE SEQUENCE</scope>
    <source>
        <strain evidence="3">KCTC 23077</strain>
    </source>
</reference>
<evidence type="ECO:0000259" key="2">
    <source>
        <dbReference type="SMART" id="SM00953"/>
    </source>
</evidence>
<evidence type="ECO:0000256" key="1">
    <source>
        <dbReference type="SAM" id="MobiDB-lite"/>
    </source>
</evidence>
<dbReference type="InterPro" id="IPR014914">
    <property type="entry name" value="RES_dom"/>
</dbReference>
<dbReference type="Pfam" id="PF08808">
    <property type="entry name" value="RES"/>
    <property type="match status" value="1"/>
</dbReference>
<comment type="caution">
    <text evidence="3">The sequence shown here is derived from an EMBL/GenBank/DDBJ whole genome shotgun (WGS) entry which is preliminary data.</text>
</comment>
<evidence type="ECO:0000313" key="3">
    <source>
        <dbReference type="EMBL" id="GHA83655.1"/>
    </source>
</evidence>
<feature type="domain" description="RES" evidence="2">
    <location>
        <begin position="70"/>
        <end position="194"/>
    </location>
</feature>